<dbReference type="Proteomes" id="UP000626092">
    <property type="component" value="Unassembled WGS sequence"/>
</dbReference>
<evidence type="ECO:0000313" key="2">
    <source>
        <dbReference type="Proteomes" id="UP000626092"/>
    </source>
</evidence>
<sequence>MDSAQRAGIVLVTEPEWSFCTSGNPKTKRKLSFKDFENLVSLERLGIKDCPKVVQKRTADVDADIVGTVEQNIPEDDPRIERYGDS</sequence>
<reference evidence="1" key="1">
    <citation type="submission" date="2019-11" db="EMBL/GenBank/DDBJ databases">
        <authorList>
            <person name="Liu Y."/>
            <person name="Hou J."/>
            <person name="Li T.-Q."/>
            <person name="Guan C.-H."/>
            <person name="Wu X."/>
            <person name="Wu H.-Z."/>
            <person name="Ling F."/>
            <person name="Zhang R."/>
            <person name="Shi X.-G."/>
            <person name="Ren J.-P."/>
            <person name="Chen E.-F."/>
            <person name="Sun J.-M."/>
        </authorList>
    </citation>
    <scope>NUCLEOTIDE SEQUENCE</scope>
    <source>
        <strain evidence="1">Adult_tree_wgs_1</strain>
        <tissue evidence="1">Leaves</tissue>
    </source>
</reference>
<name>A0A834HIH7_RHOSS</name>
<proteinExistence type="predicted"/>
<accession>A0A834HIH7</accession>
<dbReference type="EMBL" id="WJXA01000001">
    <property type="protein sequence ID" value="KAF7152855.1"/>
    <property type="molecule type" value="Genomic_DNA"/>
</dbReference>
<gene>
    <name evidence="1" type="ORF">RHSIM_Rhsim01G0058500</name>
</gene>
<comment type="caution">
    <text evidence="1">The sequence shown here is derived from an EMBL/GenBank/DDBJ whole genome shotgun (WGS) entry which is preliminary data.</text>
</comment>
<evidence type="ECO:0000313" key="1">
    <source>
        <dbReference type="EMBL" id="KAF7152855.1"/>
    </source>
</evidence>
<dbReference type="AlphaFoldDB" id="A0A834HIH7"/>
<keyword evidence="2" id="KW-1185">Reference proteome</keyword>
<organism evidence="1 2">
    <name type="scientific">Rhododendron simsii</name>
    <name type="common">Sims's rhododendron</name>
    <dbReference type="NCBI Taxonomy" id="118357"/>
    <lineage>
        <taxon>Eukaryota</taxon>
        <taxon>Viridiplantae</taxon>
        <taxon>Streptophyta</taxon>
        <taxon>Embryophyta</taxon>
        <taxon>Tracheophyta</taxon>
        <taxon>Spermatophyta</taxon>
        <taxon>Magnoliopsida</taxon>
        <taxon>eudicotyledons</taxon>
        <taxon>Gunneridae</taxon>
        <taxon>Pentapetalae</taxon>
        <taxon>asterids</taxon>
        <taxon>Ericales</taxon>
        <taxon>Ericaceae</taxon>
        <taxon>Ericoideae</taxon>
        <taxon>Rhodoreae</taxon>
        <taxon>Rhododendron</taxon>
    </lineage>
</organism>
<protein>
    <submittedName>
        <fullName evidence="1">Uncharacterized protein</fullName>
    </submittedName>
</protein>